<feature type="domain" description="Protein kinase" evidence="11">
    <location>
        <begin position="252"/>
        <end position="524"/>
    </location>
</feature>
<sequence>MAAAPYQDDDAQSFTTVETAEPVFSGDFATLTPDNIAARAAFDGVVAFLEAGTASADPYHAQFLSVNVASEPATADSPSSQTSSPSTPPPPTQGHYRLSLDKLPEGPNASWRIGRGSAHTNGFGNGVDLLLVPPGQHRGQGVANVHALISIHRLSGAFMLRSTSNRPIKYLSAAEDGRDLVLRRGEQTVIYRTENRFRIGELDYILTIDVEHESHFEKIRNEFITSVLAQPSLPHPQLDVIPQPYHQKIAGYIIHKPISSGAFGMVRSAVDSRTGDPVAVKRVSCRSYRDVRAVDTEMRIACRFLPRGGYDENCNIIPLLSQWCEHVSTPPCGRTPEDIFLAMPLARTDFAHLDWSAITMDVRLALFHCTLTGLSRIHASNVMHRDISSKNLLVCSLHPPSAAICDFGKAIDKPYDTETAIGPIDTVAPEVWQATPARPYGPAVDVWSMGYAWLSTFGSLLRFFSAANNRKTDEKRHQRIQLELDERVKAGIIPAALGSLIRSMMEYNPRFRYTAAQALEHPVWISLVTRRSVGSDDGNAAKRARLLSPEADDPPEPPKPPSPLPDTEPN</sequence>
<dbReference type="EC" id="2.7.11.1" evidence="3"/>
<organism evidence="12 13">
    <name type="scientific">Echria macrotheca</name>
    <dbReference type="NCBI Taxonomy" id="438768"/>
    <lineage>
        <taxon>Eukaryota</taxon>
        <taxon>Fungi</taxon>
        <taxon>Dikarya</taxon>
        <taxon>Ascomycota</taxon>
        <taxon>Pezizomycotina</taxon>
        <taxon>Sordariomycetes</taxon>
        <taxon>Sordariomycetidae</taxon>
        <taxon>Sordariales</taxon>
        <taxon>Schizotheciaceae</taxon>
        <taxon>Echria</taxon>
    </lineage>
</organism>
<dbReference type="Gene3D" id="1.10.510.10">
    <property type="entry name" value="Transferase(Phosphotransferase) domain 1"/>
    <property type="match status" value="1"/>
</dbReference>
<dbReference type="AlphaFoldDB" id="A0AAJ0B451"/>
<dbReference type="PROSITE" id="PS50011">
    <property type="entry name" value="PROTEIN_KINASE_DOM"/>
    <property type="match status" value="1"/>
</dbReference>
<dbReference type="GO" id="GO:0044773">
    <property type="term" value="P:mitotic DNA damage checkpoint signaling"/>
    <property type="evidence" value="ECO:0007669"/>
    <property type="project" value="TreeGrafter"/>
</dbReference>
<evidence type="ECO:0000313" key="13">
    <source>
        <dbReference type="Proteomes" id="UP001239445"/>
    </source>
</evidence>
<dbReference type="PROSITE" id="PS00109">
    <property type="entry name" value="PROTEIN_KINASE_TYR"/>
    <property type="match status" value="1"/>
</dbReference>
<dbReference type="Gene3D" id="3.30.200.20">
    <property type="entry name" value="Phosphorylase Kinase, domain 1"/>
    <property type="match status" value="1"/>
</dbReference>
<keyword evidence="13" id="KW-1185">Reference proteome</keyword>
<evidence type="ECO:0000259" key="11">
    <source>
        <dbReference type="PROSITE" id="PS50011"/>
    </source>
</evidence>
<protein>
    <recommendedName>
        <fullName evidence="5">EKC/KEOPS complex subunit BUD32</fullName>
        <ecNumber evidence="3">2.7.11.1</ecNumber>
    </recommendedName>
    <alternativeName>
        <fullName evidence="6 7">Atypical Serine/threonine protein kinase BUD32</fullName>
    </alternativeName>
    <alternativeName>
        <fullName evidence="4">EKC/KEOPS complex subunit bud32</fullName>
    </alternativeName>
</protein>
<evidence type="ECO:0000256" key="9">
    <source>
        <dbReference type="ARBA" id="ARBA00048679"/>
    </source>
</evidence>
<dbReference type="Proteomes" id="UP001239445">
    <property type="component" value="Unassembled WGS sequence"/>
</dbReference>
<evidence type="ECO:0000256" key="1">
    <source>
        <dbReference type="ARBA" id="ARBA00003747"/>
    </source>
</evidence>
<feature type="region of interest" description="Disordered" evidence="10">
    <location>
        <begin position="70"/>
        <end position="101"/>
    </location>
</feature>
<dbReference type="InterPro" id="IPR008266">
    <property type="entry name" value="Tyr_kinase_AS"/>
</dbReference>
<accession>A0AAJ0B451</accession>
<dbReference type="PANTHER" id="PTHR44167">
    <property type="entry name" value="OVARIAN-SPECIFIC SERINE/THREONINE-PROTEIN KINASE LOK-RELATED"/>
    <property type="match status" value="1"/>
</dbReference>
<comment type="catalytic activity">
    <reaction evidence="8">
        <text>L-threonyl-[protein] + ATP = O-phospho-L-threonyl-[protein] + ADP + H(+)</text>
        <dbReference type="Rhea" id="RHEA:46608"/>
        <dbReference type="Rhea" id="RHEA-COMP:11060"/>
        <dbReference type="Rhea" id="RHEA-COMP:11605"/>
        <dbReference type="ChEBI" id="CHEBI:15378"/>
        <dbReference type="ChEBI" id="CHEBI:30013"/>
        <dbReference type="ChEBI" id="CHEBI:30616"/>
        <dbReference type="ChEBI" id="CHEBI:61977"/>
        <dbReference type="ChEBI" id="CHEBI:456216"/>
        <dbReference type="EC" id="2.7.11.1"/>
    </reaction>
</comment>
<dbReference type="InterPro" id="IPR011009">
    <property type="entry name" value="Kinase-like_dom_sf"/>
</dbReference>
<comment type="function">
    <text evidence="1">Component of the EKC/KEOPS complex that is required for the formation of a threonylcarbamoyl group on adenosine at position 37 (t(6)A37) in tRNAs that read codons beginning with adenine. The complex is probably involved in the transfer of the threonylcarbamoyl moiety of threonylcarbamoyl-AMP (TC-AMP) to the N6 group of A37. BUD32 has ATPase activity in the context of the EKC/KEOPS complex and likely plays a supporting role to the catalytic subunit KAE1. The EKC/KEOPS complex also promotes both telomere uncapping and telomere elongation. The complex is required for efficient recruitment of transcriptional coactivators.</text>
</comment>
<dbReference type="Pfam" id="PF00069">
    <property type="entry name" value="Pkinase"/>
    <property type="match status" value="1"/>
</dbReference>
<evidence type="ECO:0000256" key="10">
    <source>
        <dbReference type="SAM" id="MobiDB-lite"/>
    </source>
</evidence>
<dbReference type="SUPFAM" id="SSF56112">
    <property type="entry name" value="Protein kinase-like (PK-like)"/>
    <property type="match status" value="1"/>
</dbReference>
<evidence type="ECO:0000256" key="3">
    <source>
        <dbReference type="ARBA" id="ARBA00012513"/>
    </source>
</evidence>
<evidence type="ECO:0000256" key="6">
    <source>
        <dbReference type="ARBA" id="ARBA00030980"/>
    </source>
</evidence>
<keyword evidence="12" id="KW-0808">Transferase</keyword>
<dbReference type="GO" id="GO:0004674">
    <property type="term" value="F:protein serine/threonine kinase activity"/>
    <property type="evidence" value="ECO:0007669"/>
    <property type="project" value="UniProtKB-EC"/>
</dbReference>
<comment type="subunit">
    <text evidence="2">Component of the EKC/KEOPS complex composed of at least BUD32, CGI121, GON7, KAE1 and PCC1; the whole complex dimerizes.</text>
</comment>
<dbReference type="PANTHER" id="PTHR44167:SF30">
    <property type="entry name" value="PHOSPHORYLASE KINASE"/>
    <property type="match status" value="1"/>
</dbReference>
<keyword evidence="12" id="KW-0418">Kinase</keyword>
<evidence type="ECO:0000313" key="12">
    <source>
        <dbReference type="EMBL" id="KAK1750439.1"/>
    </source>
</evidence>
<evidence type="ECO:0000256" key="2">
    <source>
        <dbReference type="ARBA" id="ARBA00011534"/>
    </source>
</evidence>
<gene>
    <name evidence="12" type="ORF">QBC47DRAFT_121108</name>
</gene>
<evidence type="ECO:0000256" key="8">
    <source>
        <dbReference type="ARBA" id="ARBA00047899"/>
    </source>
</evidence>
<evidence type="ECO:0000256" key="7">
    <source>
        <dbReference type="ARBA" id="ARBA00033194"/>
    </source>
</evidence>
<feature type="compositionally biased region" description="Pro residues" evidence="10">
    <location>
        <begin position="557"/>
        <end position="570"/>
    </location>
</feature>
<reference evidence="12" key="1">
    <citation type="submission" date="2023-06" db="EMBL/GenBank/DDBJ databases">
        <title>Genome-scale phylogeny and comparative genomics of the fungal order Sordariales.</title>
        <authorList>
            <consortium name="Lawrence Berkeley National Laboratory"/>
            <person name="Hensen N."/>
            <person name="Bonometti L."/>
            <person name="Westerberg I."/>
            <person name="Brannstrom I.O."/>
            <person name="Guillou S."/>
            <person name="Cros-Aarteil S."/>
            <person name="Calhoun S."/>
            <person name="Haridas S."/>
            <person name="Kuo A."/>
            <person name="Mondo S."/>
            <person name="Pangilinan J."/>
            <person name="Riley R."/>
            <person name="Labutti K."/>
            <person name="Andreopoulos B."/>
            <person name="Lipzen A."/>
            <person name="Chen C."/>
            <person name="Yanf M."/>
            <person name="Daum C."/>
            <person name="Ng V."/>
            <person name="Clum A."/>
            <person name="Steindorff A."/>
            <person name="Ohm R."/>
            <person name="Martin F."/>
            <person name="Silar P."/>
            <person name="Natvig D."/>
            <person name="Lalanne C."/>
            <person name="Gautier V."/>
            <person name="Ament-Velasquez S.L."/>
            <person name="Kruys A."/>
            <person name="Hutchinson M.I."/>
            <person name="Powell A.J."/>
            <person name="Barry K."/>
            <person name="Miller A.N."/>
            <person name="Grigoriev I.V."/>
            <person name="Debuchy R."/>
            <person name="Gladieux P."/>
            <person name="Thoren M.H."/>
            <person name="Johannesson H."/>
        </authorList>
    </citation>
    <scope>NUCLEOTIDE SEQUENCE</scope>
    <source>
        <strain evidence="12">PSN4</strain>
    </source>
</reference>
<proteinExistence type="predicted"/>
<comment type="catalytic activity">
    <reaction evidence="9">
        <text>L-seryl-[protein] + ATP = O-phospho-L-seryl-[protein] + ADP + H(+)</text>
        <dbReference type="Rhea" id="RHEA:17989"/>
        <dbReference type="Rhea" id="RHEA-COMP:9863"/>
        <dbReference type="Rhea" id="RHEA-COMP:11604"/>
        <dbReference type="ChEBI" id="CHEBI:15378"/>
        <dbReference type="ChEBI" id="CHEBI:29999"/>
        <dbReference type="ChEBI" id="CHEBI:30616"/>
        <dbReference type="ChEBI" id="CHEBI:83421"/>
        <dbReference type="ChEBI" id="CHEBI:456216"/>
        <dbReference type="EC" id="2.7.11.1"/>
    </reaction>
</comment>
<evidence type="ECO:0000256" key="5">
    <source>
        <dbReference type="ARBA" id="ARBA00019973"/>
    </source>
</evidence>
<dbReference type="GO" id="GO:0005524">
    <property type="term" value="F:ATP binding"/>
    <property type="evidence" value="ECO:0007669"/>
    <property type="project" value="InterPro"/>
</dbReference>
<name>A0AAJ0B451_9PEZI</name>
<evidence type="ECO:0000256" key="4">
    <source>
        <dbReference type="ARBA" id="ARBA00013948"/>
    </source>
</evidence>
<feature type="region of interest" description="Disordered" evidence="10">
    <location>
        <begin position="533"/>
        <end position="570"/>
    </location>
</feature>
<comment type="caution">
    <text evidence="12">The sequence shown here is derived from an EMBL/GenBank/DDBJ whole genome shotgun (WGS) entry which is preliminary data.</text>
</comment>
<dbReference type="GO" id="GO:0005634">
    <property type="term" value="C:nucleus"/>
    <property type="evidence" value="ECO:0007669"/>
    <property type="project" value="TreeGrafter"/>
</dbReference>
<dbReference type="InterPro" id="IPR000719">
    <property type="entry name" value="Prot_kinase_dom"/>
</dbReference>
<dbReference type="EMBL" id="MU839847">
    <property type="protein sequence ID" value="KAK1750439.1"/>
    <property type="molecule type" value="Genomic_DNA"/>
</dbReference>